<dbReference type="Pfam" id="PF26608">
    <property type="entry name" value="DUF8190"/>
    <property type="match status" value="1"/>
</dbReference>
<feature type="compositionally biased region" description="Low complexity" evidence="1">
    <location>
        <begin position="12"/>
        <end position="33"/>
    </location>
</feature>
<evidence type="ECO:0000259" key="2">
    <source>
        <dbReference type="Pfam" id="PF26608"/>
    </source>
</evidence>
<evidence type="ECO:0000313" key="3">
    <source>
        <dbReference type="EMBL" id="KAG6370290.1"/>
    </source>
</evidence>
<organism evidence="3 4">
    <name type="scientific">Boletus reticuloceps</name>
    <dbReference type="NCBI Taxonomy" id="495285"/>
    <lineage>
        <taxon>Eukaryota</taxon>
        <taxon>Fungi</taxon>
        <taxon>Dikarya</taxon>
        <taxon>Basidiomycota</taxon>
        <taxon>Agaricomycotina</taxon>
        <taxon>Agaricomycetes</taxon>
        <taxon>Agaricomycetidae</taxon>
        <taxon>Boletales</taxon>
        <taxon>Boletineae</taxon>
        <taxon>Boletaceae</taxon>
        <taxon>Boletoideae</taxon>
        <taxon>Boletus</taxon>
    </lineage>
</organism>
<proteinExistence type="predicted"/>
<dbReference type="AlphaFoldDB" id="A0A8I2YE87"/>
<feature type="compositionally biased region" description="Basic residues" evidence="1">
    <location>
        <begin position="1"/>
        <end position="10"/>
    </location>
</feature>
<evidence type="ECO:0000313" key="4">
    <source>
        <dbReference type="Proteomes" id="UP000683000"/>
    </source>
</evidence>
<reference evidence="3" key="1">
    <citation type="submission" date="2021-03" db="EMBL/GenBank/DDBJ databases">
        <title>Evolutionary innovations through gain and loss of genes in the ectomycorrhizal Boletales.</title>
        <authorList>
            <person name="Wu G."/>
            <person name="Miyauchi S."/>
            <person name="Morin E."/>
            <person name="Yang Z.-L."/>
            <person name="Xu J."/>
            <person name="Martin F.M."/>
        </authorList>
    </citation>
    <scope>NUCLEOTIDE SEQUENCE</scope>
    <source>
        <strain evidence="3">BR01</strain>
    </source>
</reference>
<dbReference type="EMBL" id="JAGFBS010000054">
    <property type="protein sequence ID" value="KAG6370290.1"/>
    <property type="molecule type" value="Genomic_DNA"/>
</dbReference>
<evidence type="ECO:0000256" key="1">
    <source>
        <dbReference type="SAM" id="MobiDB-lite"/>
    </source>
</evidence>
<comment type="caution">
    <text evidence="3">The sequence shown here is derived from an EMBL/GenBank/DDBJ whole genome shotgun (WGS) entry which is preliminary data.</text>
</comment>
<name>A0A8I2YE87_9AGAM</name>
<protein>
    <recommendedName>
        <fullName evidence="2">DUF8190 domain-containing protein</fullName>
    </recommendedName>
</protein>
<feature type="region of interest" description="Disordered" evidence="1">
    <location>
        <begin position="295"/>
        <end position="317"/>
    </location>
</feature>
<accession>A0A8I2YE87</accession>
<dbReference type="InterPro" id="IPR058503">
    <property type="entry name" value="DUF8190"/>
</dbReference>
<feature type="compositionally biased region" description="Pro residues" evidence="1">
    <location>
        <begin position="34"/>
        <end position="51"/>
    </location>
</feature>
<dbReference type="OrthoDB" id="2736611at2759"/>
<dbReference type="Proteomes" id="UP000683000">
    <property type="component" value="Unassembled WGS sequence"/>
</dbReference>
<keyword evidence="4" id="KW-1185">Reference proteome</keyword>
<feature type="compositionally biased region" description="Basic and acidic residues" evidence="1">
    <location>
        <begin position="52"/>
        <end position="75"/>
    </location>
</feature>
<feature type="domain" description="DUF8190" evidence="2">
    <location>
        <begin position="243"/>
        <end position="378"/>
    </location>
</feature>
<sequence length="381" mass="42926">MPFQRPRPRPRFPSLTPLPSSDSDSVSISVHSRPPSPPIPHPRPPTPPRPFTPDHHHDPNIDDDVRHADIDHPDGNDDDDDDDLPGPIDPLFHDPYDHPLPQLDAPHPHAAPFNVALVPDHMQAEDPYHQDVVDDAIMRSVQTRGPDHHLDFEQRFATSHSHSLSLATLASLYRRSRPQDALRLLQSRSRLVIPNSLLLDQNDNDRVLAAMDGHFIDYSLCLGARLGLDALLPSLAVAHDHTWHIQLSFSRLFKLWPNTPSKLPFSTTGRMIHIGTRHQEEIWLALVPNTVLEPPHHLDDDPAAPGPGHQHHDPDRDDLRLADDFTPLDAPTTALLPSHAYMLVLFFAHILSTMRFDDIHLANPYPEDLTKDSVSRETDLL</sequence>
<gene>
    <name evidence="3" type="ORF">JVT61DRAFT_12241</name>
</gene>
<feature type="region of interest" description="Disordered" evidence="1">
    <location>
        <begin position="1"/>
        <end position="108"/>
    </location>
</feature>